<dbReference type="GO" id="GO:0031177">
    <property type="term" value="F:phosphopantetheine binding"/>
    <property type="evidence" value="ECO:0007669"/>
    <property type="project" value="InterPro"/>
</dbReference>
<dbReference type="InterPro" id="IPR036291">
    <property type="entry name" value="NAD(P)-bd_dom_sf"/>
</dbReference>
<dbReference type="SUPFAM" id="SSF47336">
    <property type="entry name" value="ACP-like"/>
    <property type="match status" value="1"/>
</dbReference>
<dbReference type="InterPro" id="IPR013217">
    <property type="entry name" value="Methyltransf_12"/>
</dbReference>
<dbReference type="InterPro" id="IPR016039">
    <property type="entry name" value="Thiolase-like"/>
</dbReference>
<keyword evidence="12" id="KW-1185">Reference proteome</keyword>
<dbReference type="InterPro" id="IPR014030">
    <property type="entry name" value="Ketoacyl_synth_N"/>
</dbReference>
<dbReference type="InterPro" id="IPR049552">
    <property type="entry name" value="PKS_DH_N"/>
</dbReference>
<feature type="compositionally biased region" description="Basic and acidic residues" evidence="7">
    <location>
        <begin position="2415"/>
        <end position="2425"/>
    </location>
</feature>
<dbReference type="InterPro" id="IPR013120">
    <property type="entry name" value="FAR_NAD-bd"/>
</dbReference>
<dbReference type="GO" id="GO:0004312">
    <property type="term" value="F:fatty acid synthase activity"/>
    <property type="evidence" value="ECO:0007669"/>
    <property type="project" value="TreeGrafter"/>
</dbReference>
<dbReference type="InterPro" id="IPR049551">
    <property type="entry name" value="PKS_DH_C"/>
</dbReference>
<dbReference type="Gene3D" id="3.40.50.150">
    <property type="entry name" value="Vaccinia Virus protein VP39"/>
    <property type="match status" value="1"/>
</dbReference>
<dbReference type="GO" id="GO:0032259">
    <property type="term" value="P:methylation"/>
    <property type="evidence" value="ECO:0007669"/>
    <property type="project" value="UniProtKB-KW"/>
</dbReference>
<feature type="region of interest" description="N-terminal hotdog fold" evidence="6">
    <location>
        <begin position="952"/>
        <end position="1094"/>
    </location>
</feature>
<dbReference type="InterPro" id="IPR050091">
    <property type="entry name" value="PKS_NRPS_Biosynth_Enz"/>
</dbReference>
<dbReference type="SMART" id="SM00823">
    <property type="entry name" value="PKS_PP"/>
    <property type="match status" value="1"/>
</dbReference>
<dbReference type="Pfam" id="PF07993">
    <property type="entry name" value="NAD_binding_4"/>
    <property type="match status" value="1"/>
</dbReference>
<dbReference type="EMBL" id="WVTA01000009">
    <property type="protein sequence ID" value="KAK3207476.1"/>
    <property type="molecule type" value="Genomic_DNA"/>
</dbReference>
<dbReference type="InterPro" id="IPR032821">
    <property type="entry name" value="PKS_assoc"/>
</dbReference>
<dbReference type="Pfam" id="PF21089">
    <property type="entry name" value="PKS_DH_N"/>
    <property type="match status" value="1"/>
</dbReference>
<evidence type="ECO:0000256" key="4">
    <source>
        <dbReference type="ARBA" id="ARBA00022679"/>
    </source>
</evidence>
<dbReference type="SUPFAM" id="SSF53335">
    <property type="entry name" value="S-adenosyl-L-methionine-dependent methyltransferases"/>
    <property type="match status" value="1"/>
</dbReference>
<keyword evidence="1" id="KW-0596">Phosphopantetheine</keyword>
<dbReference type="Pfam" id="PF00698">
    <property type="entry name" value="Acyl_transf_1"/>
    <property type="match status" value="1"/>
</dbReference>
<dbReference type="GO" id="GO:0008168">
    <property type="term" value="F:methyltransferase activity"/>
    <property type="evidence" value="ECO:0007669"/>
    <property type="project" value="UniProtKB-KW"/>
</dbReference>
<dbReference type="Pfam" id="PF08659">
    <property type="entry name" value="KR"/>
    <property type="match status" value="1"/>
</dbReference>
<dbReference type="InterPro" id="IPR036736">
    <property type="entry name" value="ACP-like_sf"/>
</dbReference>
<dbReference type="Gene3D" id="3.40.366.10">
    <property type="entry name" value="Malonyl-Coenzyme A Acyl Carrier Protein, domain 2"/>
    <property type="match status" value="1"/>
</dbReference>
<dbReference type="InterPro" id="IPR001227">
    <property type="entry name" value="Ac_transferase_dom_sf"/>
</dbReference>
<dbReference type="SMART" id="SM00825">
    <property type="entry name" value="PKS_KS"/>
    <property type="match status" value="1"/>
</dbReference>
<dbReference type="InterPro" id="IPR029063">
    <property type="entry name" value="SAM-dependent_MTases_sf"/>
</dbReference>
<protein>
    <recommendedName>
        <fullName evidence="13">Polyketide synthase</fullName>
    </recommendedName>
</protein>
<dbReference type="Gene3D" id="3.40.47.10">
    <property type="match status" value="1"/>
</dbReference>
<evidence type="ECO:0000256" key="2">
    <source>
        <dbReference type="ARBA" id="ARBA00022553"/>
    </source>
</evidence>
<dbReference type="PANTHER" id="PTHR43775:SF20">
    <property type="entry name" value="HYBRID PKS-NRPS SYNTHETASE APDA"/>
    <property type="match status" value="1"/>
</dbReference>
<dbReference type="InterPro" id="IPR020841">
    <property type="entry name" value="PKS_Beta-ketoAc_synthase_dom"/>
</dbReference>
<accession>A0AAN6LUQ5</accession>
<keyword evidence="4" id="KW-0808">Transferase</keyword>
<dbReference type="InterPro" id="IPR014031">
    <property type="entry name" value="Ketoacyl_synth_C"/>
</dbReference>
<feature type="domain" description="Ketosynthase family 3 (KS3)" evidence="9">
    <location>
        <begin position="13"/>
        <end position="448"/>
    </location>
</feature>
<evidence type="ECO:0008006" key="13">
    <source>
        <dbReference type="Google" id="ProtNLM"/>
    </source>
</evidence>
<feature type="active site" description="Proton donor; for dehydratase activity" evidence="6">
    <location>
        <position position="1167"/>
    </location>
</feature>
<feature type="domain" description="Carrier" evidence="8">
    <location>
        <begin position="2323"/>
        <end position="2401"/>
    </location>
</feature>
<dbReference type="Gene3D" id="3.10.129.110">
    <property type="entry name" value="Polyketide synthase dehydratase"/>
    <property type="match status" value="1"/>
</dbReference>
<dbReference type="Pfam" id="PF16197">
    <property type="entry name" value="KAsynt_C_assoc"/>
    <property type="match status" value="1"/>
</dbReference>
<dbReference type="InterPro" id="IPR057326">
    <property type="entry name" value="KR_dom"/>
</dbReference>
<evidence type="ECO:0000256" key="1">
    <source>
        <dbReference type="ARBA" id="ARBA00022450"/>
    </source>
</evidence>
<dbReference type="GO" id="GO:0044550">
    <property type="term" value="P:secondary metabolite biosynthetic process"/>
    <property type="evidence" value="ECO:0007669"/>
    <property type="project" value="TreeGrafter"/>
</dbReference>
<dbReference type="InterPro" id="IPR009081">
    <property type="entry name" value="PP-bd_ACP"/>
</dbReference>
<dbReference type="Pfam" id="PF00550">
    <property type="entry name" value="PP-binding"/>
    <property type="match status" value="1"/>
</dbReference>
<dbReference type="Pfam" id="PF14765">
    <property type="entry name" value="PS-DH"/>
    <property type="match status" value="1"/>
</dbReference>
<gene>
    <name evidence="11" type="ORF">GRF29_103g1150048</name>
</gene>
<dbReference type="InterPro" id="IPR020806">
    <property type="entry name" value="PKS_PP-bd"/>
</dbReference>
<evidence type="ECO:0000256" key="6">
    <source>
        <dbReference type="PROSITE-ProRule" id="PRU01363"/>
    </source>
</evidence>
<feature type="active site" description="Proton acceptor; for dehydratase activity" evidence="6">
    <location>
        <position position="986"/>
    </location>
</feature>
<name>A0AAN6LUQ5_9PLEO</name>
<dbReference type="InterPro" id="IPR016035">
    <property type="entry name" value="Acyl_Trfase/lysoPLipase"/>
</dbReference>
<evidence type="ECO:0000259" key="8">
    <source>
        <dbReference type="PROSITE" id="PS50075"/>
    </source>
</evidence>
<evidence type="ECO:0000256" key="3">
    <source>
        <dbReference type="ARBA" id="ARBA00022603"/>
    </source>
</evidence>
<dbReference type="Proteomes" id="UP001280581">
    <property type="component" value="Unassembled WGS sequence"/>
</dbReference>
<dbReference type="SMART" id="SM00826">
    <property type="entry name" value="PKS_DH"/>
    <property type="match status" value="1"/>
</dbReference>
<dbReference type="SUPFAM" id="SSF51735">
    <property type="entry name" value="NAD(P)-binding Rossmann-fold domains"/>
    <property type="match status" value="3"/>
</dbReference>
<dbReference type="InterPro" id="IPR016036">
    <property type="entry name" value="Malonyl_transacylase_ACP-bd"/>
</dbReference>
<keyword evidence="2" id="KW-0597">Phosphoprotein</keyword>
<dbReference type="InterPro" id="IPR049900">
    <property type="entry name" value="PKS_mFAS_DH"/>
</dbReference>
<keyword evidence="3" id="KW-0489">Methyltransferase</keyword>
<comment type="caution">
    <text evidence="11">The sequence shown here is derived from an EMBL/GenBank/DDBJ whole genome shotgun (WGS) entry which is preliminary data.</text>
</comment>
<evidence type="ECO:0000259" key="9">
    <source>
        <dbReference type="PROSITE" id="PS52004"/>
    </source>
</evidence>
<dbReference type="GO" id="GO:0006633">
    <property type="term" value="P:fatty acid biosynthetic process"/>
    <property type="evidence" value="ECO:0007669"/>
    <property type="project" value="TreeGrafter"/>
</dbReference>
<dbReference type="CDD" id="cd00833">
    <property type="entry name" value="PKS"/>
    <property type="match status" value="1"/>
</dbReference>
<dbReference type="InterPro" id="IPR020807">
    <property type="entry name" value="PKS_DH"/>
</dbReference>
<proteinExistence type="predicted"/>
<dbReference type="Gene3D" id="3.40.50.720">
    <property type="entry name" value="NAD(P)-binding Rossmann-like Domain"/>
    <property type="match status" value="3"/>
</dbReference>
<keyword evidence="5" id="KW-0511">Multifunctional enzyme</keyword>
<dbReference type="PROSITE" id="PS52004">
    <property type="entry name" value="KS3_2"/>
    <property type="match status" value="1"/>
</dbReference>
<dbReference type="PROSITE" id="PS50075">
    <property type="entry name" value="CARRIER"/>
    <property type="match status" value="1"/>
</dbReference>
<dbReference type="PROSITE" id="PS52019">
    <property type="entry name" value="PKS_MFAS_DH"/>
    <property type="match status" value="1"/>
</dbReference>
<dbReference type="InterPro" id="IPR013968">
    <property type="entry name" value="PKS_KR"/>
</dbReference>
<evidence type="ECO:0000259" key="10">
    <source>
        <dbReference type="PROSITE" id="PS52019"/>
    </source>
</evidence>
<dbReference type="SMART" id="SM00827">
    <property type="entry name" value="PKS_AT"/>
    <property type="match status" value="1"/>
</dbReference>
<sequence length="2778" mass="303822">MGSYPETYVSSIPEPIAIVGSSCRFPGGADSPTKLWSLLKNPKDNVQEIPSSRFDTKGFFNKDSQHHGSTNAKHAYLLQDDPRAFDRDFFNISPKEAEAMDPQQRCLLETVYEGVESAGYSIPQLQGSSTGVYVGVMSFDYQFTAIRGFDSLPQYHATGTHMSILANRLSYFFDWRGPSIACDTACSSSLVALHQAVLALRNGDVTMAVAAGANLILGPEPFIALSNLNMLSPNGRSYMWDSSGDGYTRGEGFASVILKTLSQALADGDHIECIIRETGVNSDGRTPGITMPSATAQAQLIQETYKRAGLDLKNARDRPQYFEAHGTGTPAGDPIEARAIHEAFFGSSKQGVDQEQLYVGSIKTIVGHTEGTAGLAGVLKASLAVQHGQIPANLHFRDLNPKIRPFSDKLRVPTALTSWPSIPKGEPRRVSVNSFGFGGTNAHAIIESWDGKTESRLSAPTQGGLIVLSANSAQALAGKAASLAGYLREHPDTDLGRLSRSMFQRADFLFRASFAATSTAQLAEKLEARTEALKKTSRIAAIPETLPPRILGVFTGQGAQWATMGMDLYETSPIFRVTMDHLQKSLDTLPEGDRPDWTLIDELSAPKETSRVGVAAISQPLCTAVQIGLVNTLRVVGVDFAAVVGHSSGEIACAYAAGYLDAQDAIRVAYYRGFHSPLAKGPDGKRGKMMAVGMGFEQASAFCAEFGSALKVAASNSASSCTLAGDAVAIDAAKERLDQDKVFNRVLAVDTAYHSHHMLPCAEPYLESLRRCGVQSLKGPKRCAWYSSVWGGNGRSRSFDSKEGMALLEGQYWVDNLTNTVQFSQAVYRAVSEEPYVLDLALEVGPHPALKGPSSEVIKSLTGMNLPYSGVLKRGESAFEAFADALGIVWTSFPSQHHMITFDGMHRAFSQAGPKKPSVLKDLPTYPWDHDSLIWRESRVARIFRSQDQPRHELLGHPVTLGENGKREVHWRQVFRLNELPWAQGHVIQGEVLFPATGYLTMAYEAAIRLVDDQKSLRLLELHDIEIPRAMGLQEDSPGLEVLFTVYVTSQSDDCITATVACYSGNVNLPKLDSPLNDPTAHFTAGVRLWLGKPSNNSLPERKQPLLPMNTLDIDQFYSYLSKVGYNYVEPFKATNVDRHLNHAVVTLPVPPVSTSIRAATHPVVLDTAIQGVLAAFSYPEDGRLGTVYLPTRIDSVRINISSTPTELLKADSVLTSAEPQLIKGDVEVFDARDGSLQVQMRGVHYQGLNESKDRWLYASETWVRDAIHGVEPSQMTKLSPEAEAFEKLLTRIAYFYLRKLRDQIKPSELMLMSKHRRHMMKWVREHLFPQIEAGERPDVETEWVNDTLEDVERWSASYLQSGNNDMQLLHAVGKNLSAIARGTKPALQVLLQDDMLDRLYVEGTGIADANLDFALLMKQIAHRYPRMKAIEIGAGTGGTTRAVLSALGDHYTSYTYTDISAGFFEPAKAKFSQHAGKLKFKMLNIEKDPMDQGFEEGSFDMVIASNCLHATRSLQETLSNCRRLLRPGGYLVLLEITRDHLPMQLIMGTLPGWFLGADEGRVWSPTIGINEWDTLLKANRFSGVTASSTPSYCSVIMSQAVDETIQLLREPLSDVSPQALASKGPVIVVGGNESGLGLKAQETLASYGATYLNKLEGIEVPSGAVVLCLSDLDNPIFGAMTEARFQSTQTLFRNASVVLWVTSGAASGKTPMANVTVGLGRTLLAEFRDLRLQFLDVDGPESLTPELLAKLLLRLSMTEQSHPDDILWTHEPHLALRDGAFYVPRVLPLDNLNRRSSAKTRQITQPTSLGLANTNVEVTEQNGALQLFDSQLGDRKLDEARVKVTASSIHAFTGTGFVTPVYFWIGREVESGDKVIGFSESNHSTITVGEDRILYRGRNTAAQDNQESDAKQLHHLITQAIASSLIGNSPGPFWIHGAPNYVKQSIIDVAHGTNASVTLTTSDIASAQTQGFIHPYTSKRDLQSLVPRHVKTLINLDAAQNKDLSILLRDSLPSSARVIEVADLTTQISHEKLRELAQAIDKSETEGTSHADQIIRITGVAGKSVKELSQGAVIDWHTDESITTIVRPLNQEGLFTANKTYVLFGMTGDVVNYATDRGVINGAMVLRDRLFAHMSWDDFEAVLAPKVAGTQNLDEIFSENDEPLDFFITLSSATSLVGIIGQSAYSAANHFMASLVRQRHARGLAGSVVAIGFLTGLGYIFRSEKGHLDSIERSLLPQLGRQAETDLHDMLAEAIVCGRPNSGQPSELITAIKTTFPDAWHEDPRLSCYLVQDSVQEDTDTKEVEGNARVEAQLAAAEDPKLCLAILIKCFVVALGNMLQLDPAEIAVDVPVVDHGVDSLVSVRIREWFLKELGVDVPVLKLMSTNRSLSRVCEDVLAGWRKLRAGPPTGAQTEAKDTEPRRDLEKDWTKEVAELIEGIRGLIPRGANSVTDVEAPRSTARRVVLTGATGFLGTHLLRQLVNDSSVAEVHCLCIRSRHVRVQDAKIREYQGDLSKPLLGLSTEDFRRLSQTADVIIHLGADVNHLKTYEAMRTANVVSTQTLLAMAMSRSIPVHFISSSSVAMLQKGNPELAEVAPSSISPPADVDSLEKNAIGYAASKWVGEMLLENVEGPPTVVHRFPNIMGSDAPEEIPLVALDKYCTKMRAVPALDPRLWVGKLDVIDVTQVVPDFVETAWSHNSGESFAVHNYCSGNSYQLSDLAGMYKEKLATEIDVLPIGDWMRRAIAMGMPKGVEATFVGHEEVFVSPVLCKGKETGRQ</sequence>
<dbReference type="SUPFAM" id="SSF53901">
    <property type="entry name" value="Thiolase-like"/>
    <property type="match status" value="1"/>
</dbReference>
<feature type="region of interest" description="Disordered" evidence="7">
    <location>
        <begin position="2405"/>
        <end position="2425"/>
    </location>
</feature>
<dbReference type="Pfam" id="PF00109">
    <property type="entry name" value="ketoacyl-synt"/>
    <property type="match status" value="1"/>
</dbReference>
<dbReference type="Pfam" id="PF02801">
    <property type="entry name" value="Ketoacyl-synt_C"/>
    <property type="match status" value="1"/>
</dbReference>
<dbReference type="SMART" id="SM00822">
    <property type="entry name" value="PKS_KR"/>
    <property type="match status" value="1"/>
</dbReference>
<evidence type="ECO:0000256" key="5">
    <source>
        <dbReference type="ARBA" id="ARBA00023268"/>
    </source>
</evidence>
<organism evidence="11 12">
    <name type="scientific">Pseudopithomyces chartarum</name>
    <dbReference type="NCBI Taxonomy" id="1892770"/>
    <lineage>
        <taxon>Eukaryota</taxon>
        <taxon>Fungi</taxon>
        <taxon>Dikarya</taxon>
        <taxon>Ascomycota</taxon>
        <taxon>Pezizomycotina</taxon>
        <taxon>Dothideomycetes</taxon>
        <taxon>Pleosporomycetidae</taxon>
        <taxon>Pleosporales</taxon>
        <taxon>Massarineae</taxon>
        <taxon>Didymosphaeriaceae</taxon>
        <taxon>Pseudopithomyces</taxon>
    </lineage>
</organism>
<evidence type="ECO:0000313" key="12">
    <source>
        <dbReference type="Proteomes" id="UP001280581"/>
    </source>
</evidence>
<feature type="domain" description="PKS/mFAS DH" evidence="10">
    <location>
        <begin position="952"/>
        <end position="1255"/>
    </location>
</feature>
<evidence type="ECO:0000256" key="7">
    <source>
        <dbReference type="SAM" id="MobiDB-lite"/>
    </source>
</evidence>
<feature type="region of interest" description="C-terminal hotdog fold" evidence="6">
    <location>
        <begin position="1109"/>
        <end position="1255"/>
    </location>
</feature>
<dbReference type="InterPro" id="IPR042104">
    <property type="entry name" value="PKS_dehydratase_sf"/>
</dbReference>
<dbReference type="InterPro" id="IPR014043">
    <property type="entry name" value="Acyl_transferase_dom"/>
</dbReference>
<dbReference type="SUPFAM" id="SSF55048">
    <property type="entry name" value="Probable ACP-binding domain of malonyl-CoA ACP transacylase"/>
    <property type="match status" value="1"/>
</dbReference>
<dbReference type="CDD" id="cd02440">
    <property type="entry name" value="AdoMet_MTases"/>
    <property type="match status" value="1"/>
</dbReference>
<dbReference type="SUPFAM" id="SSF52151">
    <property type="entry name" value="FabD/lysophospholipase-like"/>
    <property type="match status" value="1"/>
</dbReference>
<dbReference type="PANTHER" id="PTHR43775">
    <property type="entry name" value="FATTY ACID SYNTHASE"/>
    <property type="match status" value="1"/>
</dbReference>
<reference evidence="11 12" key="1">
    <citation type="submission" date="2021-02" db="EMBL/GenBank/DDBJ databases">
        <title>Genome assembly of Pseudopithomyces chartarum.</title>
        <authorList>
            <person name="Jauregui R."/>
            <person name="Singh J."/>
            <person name="Voisey C."/>
        </authorList>
    </citation>
    <scope>NUCLEOTIDE SEQUENCE [LARGE SCALE GENOMIC DNA]</scope>
    <source>
        <strain evidence="11 12">AGR01</strain>
    </source>
</reference>
<dbReference type="FunFam" id="3.40.47.10:FF:000019">
    <property type="entry name" value="Polyketide synthase type I"/>
    <property type="match status" value="1"/>
</dbReference>
<evidence type="ECO:0000313" key="11">
    <source>
        <dbReference type="EMBL" id="KAK3207476.1"/>
    </source>
</evidence>
<dbReference type="Pfam" id="PF08242">
    <property type="entry name" value="Methyltransf_12"/>
    <property type="match status" value="1"/>
</dbReference>